<dbReference type="InterPro" id="IPR045341">
    <property type="entry name" value="DUF6532"/>
</dbReference>
<evidence type="ECO:0000256" key="1">
    <source>
        <dbReference type="SAM" id="MobiDB-lite"/>
    </source>
</evidence>
<feature type="region of interest" description="Disordered" evidence="1">
    <location>
        <begin position="42"/>
        <end position="73"/>
    </location>
</feature>
<dbReference type="GeneID" id="72009446"/>
<evidence type="ECO:0000313" key="4">
    <source>
        <dbReference type="Proteomes" id="UP000814176"/>
    </source>
</evidence>
<feature type="compositionally biased region" description="Acidic residues" evidence="1">
    <location>
        <begin position="1663"/>
        <end position="1724"/>
    </location>
</feature>
<dbReference type="EMBL" id="JADCUA010000006">
    <property type="protein sequence ID" value="KAH9839064.1"/>
    <property type="molecule type" value="Genomic_DNA"/>
</dbReference>
<feature type="compositionally biased region" description="Low complexity" evidence="1">
    <location>
        <begin position="1590"/>
        <end position="1605"/>
    </location>
</feature>
<name>A0ABQ8KLS4_9APHY</name>
<sequence>MSYVHIPIDLCSSKDPDSCTHLHRQLAREDTSSTLDGAIVVTDHRDPSPVNYSDPPSSESGGTHSPNVSSPASSELELPDIAVEINLKQHIFGHLLNDPRWPNICGVDKTVEASLNDWIALYLHIQSDPYPYKLFSFTYDPEKHTIHMSSASEIHQVYVQAADEIACETTQAGVVTMAQFEPMVMVNNAYSLKGPTPDSDDPRWGTTFAMSVSRKEDEKKKKREATALAREEAKAADKAAKATGESKKGKKSSESAKGKRKRQDAQPDGRATDTEPDDSHAAADHAGSSGASGSKSSAVVPSSPQRSRAKAKSSQPVAPPQQPLNHIPDNAICVSFPSLDIPKLLVALGEIGKSEDATSMTFSMMEYMNADHPDGQYPLIVFVKIEEEKVYGSPKYKDYLRNLRSDEVRLDEKDWAQSWIDVYNKLYIRRDPAITIVRGDDLGAPGENWLTPTYTINNHIFMHRHRSWLLCADLNMPEDRLLVEELGALGGVTTADWEMKKIAIPVFASKPGPEHVKLDAYNTFSKRWDVRMQNTTERVFNGCVRAIQKASAADQDQFMSKYQISLDDLIHFATRIEQAEQGEKPPGRPSLDDAMGKMRKVGKFGAPETAQGRLRTFVYDLASKHELEAPRGKTPQGPLPITGRETLPNAVNARNYFNAWVANQRAAKRARTGEAGKAGKAGEAGEEDRHTFWTTVFDIASSQVQPSRKSTRKRSEATPPGPLYLTSQVPGISQVQPSGKSTQKRSEARRKLAQTQYDPASRPARVKQAAQPAPARYPLPAPCPRNGTQYVAPQNQPAAAWELASQPHEARSTTINIFLQTLTAYDLQHDISRCGGVLLSAHQASYGGGSETLSEIAQRCIRTANSTAVFHLHFIVALMTLSFKCASLSNWKESVNLAALHREHLSQDANSPSVRTLQYWYAGGSKLISLAAGGSFYMLLWLAYTDLRTPFIEADGNIAYDLANILRNPNSESSAGRLVQSTIIPTLAFLSQQCPVKLGEFFSTNLLSELAISAETLCSDLSTSDRLFDALPSNSFRALPRSSLAWAAFQSLEQPAFKLTVPLLTTQVTCVTSLFDPQQATNRQCVASSDRQKNSRWTEIQREFAKDAVEPSTVDGLRRLLREAYVNGVRVGPGYIRINPGLYDDVLTVHSCHGDIVASICKSMEQSMRDRLIDRLADCFEPDALKVIDTAQERGDHVFQALHFSWYNRHCTTGHDAPTDVPPMNLKRTGGLKTNYHQMIPYPSKDMANSTNVSIYQSVKKILGPVFEWLDMKFKAMIPDVYERLDAYASILPGNNQAVSAPFLGLVINLNVSTAAHRDSKDDSMCLVLAIAARQEAPGTSNSARANTGATQMNRANAAEDRGAPSDSDVPDEDLSDAALHKRIAELTKMAELKRKRKATTKASLAKEQRVEKIRKRKLEAMDAEQRDTSEEPPKPKKKKKAKKAEDDDVLEGTKNNEGRSDEGSGRDDVQEPMDVEVVEEEEDTTVLSKERSRGKKSTTSAVEPSQPQPKPKPKPKPAFKGRKQNLDQDEAAFVQMLGHDTAPKGKGQVKTKAVQLTEEHSDDTGAQPAQKTKKNSQPASSSSADATKKPVSTVSTRTTSSPPKVRLEPYVLIPPWPRPTTSTSPVSKKAQDKDAGKVKASVTTAKKDMRPSGSSNKKRDTEDSDGTESGEDDDGSNGDDEDEEEGEEDDEDEDEDKDEDKDEDEDEDGDEDKDGDEFVDDGVETVAESKSTGKQRAKRRRRQTRAKVTQLPRDIKALVSAAQNCLRLRIALKNAWTSEPSVSSGRLPERDDLIKSSLQDAYELGRAGGLDKSIRTAFQVLKGNKGNKDTKETDKLRKNVYTVVWAAAAQFRNELKRKAKTVTSQMYELDSLSSQQKRNLATWLITTHPTTVVGGLRNIPNFVFGGMTIALDARKHFDAEKSDFKRGEVFLHPAISELIYQHWGLGARADANLHAATEEFSEVPNNLIAVVCNAIESALMEFAKPGAKNFFTNKQYAAKWDGIMAILEFMEAQYNPSYMNMKRIVWKSIISRLEDTDDVDEVGVHTGFLDAALEEQDIVVLGGSNATPHGSPAGKPSSARKAPTASATKPSSSSSPEKGGQEGDDNVISREGPSVRSSHNSQADDDVAAEDVSEKDGSGEDEIEHDEVDEREDRAGDAKEREGTHVRHLITEDDP</sequence>
<feature type="compositionally biased region" description="Basic residues" evidence="1">
    <location>
        <begin position="1734"/>
        <end position="1746"/>
    </location>
</feature>
<evidence type="ECO:0000313" key="3">
    <source>
        <dbReference type="EMBL" id="KAH9839064.1"/>
    </source>
</evidence>
<feature type="compositionally biased region" description="Basic and acidic residues" evidence="1">
    <location>
        <begin position="229"/>
        <end position="283"/>
    </location>
</feature>
<feature type="compositionally biased region" description="Basic and acidic residues" evidence="1">
    <location>
        <begin position="1419"/>
        <end position="1435"/>
    </location>
</feature>
<feature type="region of interest" description="Disordered" evidence="1">
    <location>
        <begin position="670"/>
        <end position="689"/>
    </location>
</feature>
<feature type="compositionally biased region" description="Low complexity" evidence="1">
    <location>
        <begin position="284"/>
        <end position="304"/>
    </location>
</feature>
<feature type="compositionally biased region" description="Polar residues" evidence="1">
    <location>
        <begin position="50"/>
        <end position="73"/>
    </location>
</feature>
<accession>A0ABQ8KLS4</accession>
<feature type="compositionally biased region" description="Acidic residues" evidence="1">
    <location>
        <begin position="2140"/>
        <end position="2151"/>
    </location>
</feature>
<comment type="caution">
    <text evidence="3">The sequence shown here is derived from an EMBL/GenBank/DDBJ whole genome shotgun (WGS) entry which is preliminary data.</text>
</comment>
<dbReference type="Pfam" id="PF20149">
    <property type="entry name" value="DUF6532"/>
    <property type="match status" value="1"/>
</dbReference>
<feature type="region of interest" description="Disordered" evidence="1">
    <location>
        <begin position="193"/>
        <end position="327"/>
    </location>
</feature>
<feature type="region of interest" description="Disordered" evidence="1">
    <location>
        <begin position="1418"/>
        <end position="1750"/>
    </location>
</feature>
<keyword evidence="4" id="KW-1185">Reference proteome</keyword>
<feature type="domain" description="DUF6532" evidence="2">
    <location>
        <begin position="1763"/>
        <end position="2009"/>
    </location>
</feature>
<gene>
    <name evidence="3" type="ORF">C8Q71DRAFT_893996</name>
</gene>
<feature type="region of interest" description="Disordered" evidence="1">
    <location>
        <begin position="2063"/>
        <end position="2176"/>
    </location>
</feature>
<evidence type="ECO:0000259" key="2">
    <source>
        <dbReference type="Pfam" id="PF20149"/>
    </source>
</evidence>
<reference evidence="3 4" key="1">
    <citation type="journal article" date="2021" name="Environ. Microbiol.">
        <title>Gene family expansions and transcriptome signatures uncover fungal adaptations to wood decay.</title>
        <authorList>
            <person name="Hage H."/>
            <person name="Miyauchi S."/>
            <person name="Viragh M."/>
            <person name="Drula E."/>
            <person name="Min B."/>
            <person name="Chaduli D."/>
            <person name="Navarro D."/>
            <person name="Favel A."/>
            <person name="Norest M."/>
            <person name="Lesage-Meessen L."/>
            <person name="Balint B."/>
            <person name="Merenyi Z."/>
            <person name="de Eugenio L."/>
            <person name="Morin E."/>
            <person name="Martinez A.T."/>
            <person name="Baldrian P."/>
            <person name="Stursova M."/>
            <person name="Martinez M.J."/>
            <person name="Novotny C."/>
            <person name="Magnuson J.K."/>
            <person name="Spatafora J.W."/>
            <person name="Maurice S."/>
            <person name="Pangilinan J."/>
            <person name="Andreopoulos W."/>
            <person name="LaButti K."/>
            <person name="Hundley H."/>
            <person name="Na H."/>
            <person name="Kuo A."/>
            <person name="Barry K."/>
            <person name="Lipzen A."/>
            <person name="Henrissat B."/>
            <person name="Riley R."/>
            <person name="Ahrendt S."/>
            <person name="Nagy L.G."/>
            <person name="Grigoriev I.V."/>
            <person name="Martin F."/>
            <person name="Rosso M.N."/>
        </authorList>
    </citation>
    <scope>NUCLEOTIDE SEQUENCE [LARGE SCALE GENOMIC DNA]</scope>
    <source>
        <strain evidence="3 4">CIRM-BRFM 1785</strain>
    </source>
</reference>
<feature type="compositionally biased region" description="Basic residues" evidence="1">
    <location>
        <begin position="1512"/>
        <end position="1524"/>
    </location>
</feature>
<feature type="region of interest" description="Disordered" evidence="1">
    <location>
        <begin position="699"/>
        <end position="780"/>
    </location>
</feature>
<proteinExistence type="predicted"/>
<feature type="compositionally biased region" description="Basic and acidic residues" evidence="1">
    <location>
        <begin position="1455"/>
        <end position="1470"/>
    </location>
</feature>
<dbReference type="Proteomes" id="UP000814176">
    <property type="component" value="Unassembled WGS sequence"/>
</dbReference>
<organism evidence="3 4">
    <name type="scientific">Rhodofomes roseus</name>
    <dbReference type="NCBI Taxonomy" id="34475"/>
    <lineage>
        <taxon>Eukaryota</taxon>
        <taxon>Fungi</taxon>
        <taxon>Dikarya</taxon>
        <taxon>Basidiomycota</taxon>
        <taxon>Agaricomycotina</taxon>
        <taxon>Agaricomycetes</taxon>
        <taxon>Polyporales</taxon>
        <taxon>Rhodofomes</taxon>
    </lineage>
</organism>
<feature type="compositionally biased region" description="Acidic residues" evidence="1">
    <location>
        <begin position="1471"/>
        <end position="1485"/>
    </location>
</feature>
<feature type="compositionally biased region" description="Low complexity" evidence="1">
    <location>
        <begin position="2082"/>
        <end position="2097"/>
    </location>
</feature>
<feature type="compositionally biased region" description="Basic and acidic residues" evidence="1">
    <location>
        <begin position="2152"/>
        <end position="2176"/>
    </location>
</feature>
<feature type="compositionally biased region" description="Polar residues" evidence="1">
    <location>
        <begin position="1568"/>
        <end position="1586"/>
    </location>
</feature>
<dbReference type="RefSeq" id="XP_047780819.1">
    <property type="nucleotide sequence ID" value="XM_047928714.1"/>
</dbReference>
<protein>
    <recommendedName>
        <fullName evidence="2">DUF6532 domain-containing protein</fullName>
    </recommendedName>
</protein>
<feature type="compositionally biased region" description="Polar residues" evidence="1">
    <location>
        <begin position="725"/>
        <end position="741"/>
    </location>
</feature>